<dbReference type="Proteomes" id="UP000054387">
    <property type="component" value="Unassembled WGS sequence"/>
</dbReference>
<protein>
    <submittedName>
        <fullName evidence="2">Uncharacterized protein</fullName>
    </submittedName>
</protein>
<keyword evidence="3" id="KW-1185">Reference proteome</keyword>
<feature type="region of interest" description="Disordered" evidence="1">
    <location>
        <begin position="382"/>
        <end position="421"/>
    </location>
</feature>
<feature type="compositionally biased region" description="Acidic residues" evidence="1">
    <location>
        <begin position="407"/>
        <end position="421"/>
    </location>
</feature>
<dbReference type="PROSITE" id="PS51257">
    <property type="entry name" value="PROKAR_LIPOPROTEIN"/>
    <property type="match status" value="1"/>
</dbReference>
<dbReference type="EMBL" id="LOPU01000030">
    <property type="protein sequence ID" value="KTG08622.1"/>
    <property type="molecule type" value="Genomic_DNA"/>
</dbReference>
<feature type="compositionally biased region" description="Low complexity" evidence="1">
    <location>
        <begin position="394"/>
        <end position="406"/>
    </location>
</feature>
<evidence type="ECO:0000256" key="1">
    <source>
        <dbReference type="SAM" id="MobiDB-lite"/>
    </source>
</evidence>
<sequence>MRRQLLACGLALLLVLAGCTGQSPTLGDDPTTTDATADPATTENALALDEVDYPAGFAADGVTNATLAFETHRAAVQADTSRETFVSSTDSENTSMSVESTTISNDSATHTTMDVQVDDGASETDVDSTFVTSGNQSIETWERGRTFAYRTSADGEQSFGVTQGETFETNLVKLTTTLVSDVRLDTYLDAGTYEATEAYREGDRTYVVYEATELSETGAAAAANASALNASVDSYDGRLVVDDRGVVHEMRVTVTRTVGETQSEARIRYEAQVGDDAPSTTAPTWLDEVPDVHATVDDDGQYVAIDHAGGDSLPAGTTVTAFGSGFYATSLTESFDPDETLYLWVGSEDGEPTMQATLDAPPEDVAKPIVAPDGNVSIRANGGSVSVELLPTPAGDSGADAASGDADGSDGDGDGGDGDDA</sequence>
<feature type="region of interest" description="Disordered" evidence="1">
    <location>
        <begin position="80"/>
        <end position="104"/>
    </location>
</feature>
<comment type="caution">
    <text evidence="2">The sequence shown here is derived from an EMBL/GenBank/DDBJ whole genome shotgun (WGS) entry which is preliminary data.</text>
</comment>
<proteinExistence type="predicted"/>
<gene>
    <name evidence="2" type="ORF">AUR64_18320</name>
</gene>
<dbReference type="AlphaFoldDB" id="A0A0W1R5D5"/>
<feature type="compositionally biased region" description="Polar residues" evidence="1">
    <location>
        <begin position="83"/>
        <end position="104"/>
    </location>
</feature>
<evidence type="ECO:0000313" key="2">
    <source>
        <dbReference type="EMBL" id="KTG08622.1"/>
    </source>
</evidence>
<dbReference type="STRING" id="1514971.AUR64_18320"/>
<evidence type="ECO:0000313" key="3">
    <source>
        <dbReference type="Proteomes" id="UP000054387"/>
    </source>
</evidence>
<reference evidence="2 3" key="1">
    <citation type="submission" date="2015-12" db="EMBL/GenBank/DDBJ databases">
        <title>Haloprofundus marisrubri gen. nov., sp. nov., an extremely halophilic archaeon isolated from the Discovery deep brine-seawater interface in the Red Sea.</title>
        <authorList>
            <person name="Zhang G."/>
            <person name="Stingl U."/>
            <person name="Rashid M."/>
        </authorList>
    </citation>
    <scope>NUCLEOTIDE SEQUENCE [LARGE SCALE GENOMIC DNA]</scope>
    <source>
        <strain evidence="2 3">SB9</strain>
    </source>
</reference>
<organism evidence="2 3">
    <name type="scientific">Haloprofundus marisrubri</name>
    <dbReference type="NCBI Taxonomy" id="1514971"/>
    <lineage>
        <taxon>Archaea</taxon>
        <taxon>Methanobacteriati</taxon>
        <taxon>Methanobacteriota</taxon>
        <taxon>Stenosarchaea group</taxon>
        <taxon>Halobacteria</taxon>
        <taxon>Halobacteriales</taxon>
        <taxon>Haloferacaceae</taxon>
        <taxon>Haloprofundus</taxon>
    </lineage>
</organism>
<accession>A0A0W1R5D5</accession>
<name>A0A0W1R5D5_9EURY</name>
<dbReference type="RefSeq" id="WP_155120631.1">
    <property type="nucleotide sequence ID" value="NZ_LOPU01000030.1"/>
</dbReference>